<dbReference type="RefSeq" id="WP_224827953.1">
    <property type="nucleotide sequence ID" value="NZ_JAIVEF010000003.1"/>
</dbReference>
<dbReference type="PROSITE" id="PS51186">
    <property type="entry name" value="GNAT"/>
    <property type="match status" value="1"/>
</dbReference>
<keyword evidence="2" id="KW-0012">Acyltransferase</keyword>
<gene>
    <name evidence="2" type="ORF">ACFPFO_01485</name>
</gene>
<organism evidence="2 3">
    <name type="scientific">Saliphagus infecundisoli</name>
    <dbReference type="NCBI Taxonomy" id="1849069"/>
    <lineage>
        <taxon>Archaea</taxon>
        <taxon>Methanobacteriati</taxon>
        <taxon>Methanobacteriota</taxon>
        <taxon>Stenosarchaea group</taxon>
        <taxon>Halobacteria</taxon>
        <taxon>Halobacteriales</taxon>
        <taxon>Natrialbaceae</taxon>
        <taxon>Saliphagus</taxon>
    </lineage>
</organism>
<dbReference type="InterPro" id="IPR000182">
    <property type="entry name" value="GNAT_dom"/>
</dbReference>
<comment type="caution">
    <text evidence="2">The sequence shown here is derived from an EMBL/GenBank/DDBJ whole genome shotgun (WGS) entry which is preliminary data.</text>
</comment>
<dbReference type="SUPFAM" id="SSF55729">
    <property type="entry name" value="Acyl-CoA N-acyltransferases (Nat)"/>
    <property type="match status" value="1"/>
</dbReference>
<dbReference type="GO" id="GO:0016746">
    <property type="term" value="F:acyltransferase activity"/>
    <property type="evidence" value="ECO:0007669"/>
    <property type="project" value="UniProtKB-KW"/>
</dbReference>
<evidence type="ECO:0000313" key="3">
    <source>
        <dbReference type="Proteomes" id="UP001595925"/>
    </source>
</evidence>
<dbReference type="PANTHER" id="PTHR37817:SF1">
    <property type="entry name" value="N-ACETYLTRANSFERASE EIS"/>
    <property type="match status" value="1"/>
</dbReference>
<dbReference type="EC" id="2.3.1.-" evidence="2"/>
<dbReference type="Gene3D" id="3.40.630.30">
    <property type="match status" value="1"/>
</dbReference>
<accession>A0ABD5QBU1</accession>
<keyword evidence="3" id="KW-1185">Reference proteome</keyword>
<feature type="domain" description="N-acetyltransferase" evidence="1">
    <location>
        <begin position="5"/>
        <end position="157"/>
    </location>
</feature>
<dbReference type="InterPro" id="IPR051554">
    <property type="entry name" value="Acetyltransferase_Eis"/>
</dbReference>
<name>A0ABD5QBU1_9EURY</name>
<dbReference type="Pfam" id="PF13527">
    <property type="entry name" value="Acetyltransf_9"/>
    <property type="match status" value="1"/>
</dbReference>
<dbReference type="AlphaFoldDB" id="A0ABD5QBU1"/>
<evidence type="ECO:0000313" key="2">
    <source>
        <dbReference type="EMBL" id="MFC4986467.1"/>
    </source>
</evidence>
<reference evidence="2 3" key="1">
    <citation type="journal article" date="2019" name="Int. J. Syst. Evol. Microbiol.">
        <title>The Global Catalogue of Microorganisms (GCM) 10K type strain sequencing project: providing services to taxonomists for standard genome sequencing and annotation.</title>
        <authorList>
            <consortium name="The Broad Institute Genomics Platform"/>
            <consortium name="The Broad Institute Genome Sequencing Center for Infectious Disease"/>
            <person name="Wu L."/>
            <person name="Ma J."/>
        </authorList>
    </citation>
    <scope>NUCLEOTIDE SEQUENCE [LARGE SCALE GENOMIC DNA]</scope>
    <source>
        <strain evidence="2 3">CGMCC 1.15824</strain>
    </source>
</reference>
<dbReference type="Proteomes" id="UP001595925">
    <property type="component" value="Unassembled WGS sequence"/>
</dbReference>
<sequence length="397" mass="43925">MTDLEGPRLATREEFPEMMELLDRYFAYDRGGMQANLPFVYDPDRPDRHAVILADGEIVSHVAAVPQTLSTAFGGQVECWGIGGVATDRRYRGEGYMTDLLSFWFDRMDDAGAPLSDLSGNRQRYGHFGYEMAGSEYEYTITARSFDGEPEASPTVEVYDGEETTLETIGGIHATEPYRLVRDREGDRTVFGQRGLETFVVGAAGSNRGASDDAPDPAYLSMTRRSRSRTISEFGGSEAGLETLLGHVLAVLDLNELSVRAPPWHDAEPLLARHASSWFARPHRKLRINDLEALLSGFRGQLENRWLASGRTEQGSIELALPEGDPVGIEYDSEGVSVGSGGGGVDERERTVVERDRRETVSLLFGLPDRTESLRSGDPLLETALPLRYFIWPSEHA</sequence>
<protein>
    <submittedName>
        <fullName evidence="2">GNAT family N-acetyltransferase</fullName>
        <ecNumber evidence="2">2.3.1.-</ecNumber>
    </submittedName>
</protein>
<evidence type="ECO:0000259" key="1">
    <source>
        <dbReference type="PROSITE" id="PS51186"/>
    </source>
</evidence>
<dbReference type="PANTHER" id="PTHR37817">
    <property type="entry name" value="N-ACETYLTRANSFERASE EIS"/>
    <property type="match status" value="1"/>
</dbReference>
<dbReference type="EMBL" id="JBHSJG010000005">
    <property type="protein sequence ID" value="MFC4986467.1"/>
    <property type="molecule type" value="Genomic_DNA"/>
</dbReference>
<proteinExistence type="predicted"/>
<keyword evidence="2" id="KW-0808">Transferase</keyword>
<dbReference type="InterPro" id="IPR016181">
    <property type="entry name" value="Acyl_CoA_acyltransferase"/>
</dbReference>